<evidence type="ECO:0000313" key="3">
    <source>
        <dbReference type="Proteomes" id="UP001596496"/>
    </source>
</evidence>
<comment type="caution">
    <text evidence="2">The sequence shown here is derived from an EMBL/GenBank/DDBJ whole genome shotgun (WGS) entry which is preliminary data.</text>
</comment>
<protein>
    <submittedName>
        <fullName evidence="2">DUF397 domain-containing protein</fullName>
    </submittedName>
</protein>
<proteinExistence type="predicted"/>
<dbReference type="Pfam" id="PF04149">
    <property type="entry name" value="DUF397"/>
    <property type="match status" value="1"/>
</dbReference>
<dbReference type="Proteomes" id="UP001596496">
    <property type="component" value="Unassembled WGS sequence"/>
</dbReference>
<organism evidence="2 3">
    <name type="scientific">Sphaerisporangium rhizosphaerae</name>
    <dbReference type="NCBI Taxonomy" id="2269375"/>
    <lineage>
        <taxon>Bacteria</taxon>
        <taxon>Bacillati</taxon>
        <taxon>Actinomycetota</taxon>
        <taxon>Actinomycetes</taxon>
        <taxon>Streptosporangiales</taxon>
        <taxon>Streptosporangiaceae</taxon>
        <taxon>Sphaerisporangium</taxon>
    </lineage>
</organism>
<keyword evidence="3" id="KW-1185">Reference proteome</keyword>
<accession>A0ABW2NZ50</accession>
<reference evidence="3" key="1">
    <citation type="journal article" date="2019" name="Int. J. Syst. Evol. Microbiol.">
        <title>The Global Catalogue of Microorganisms (GCM) 10K type strain sequencing project: providing services to taxonomists for standard genome sequencing and annotation.</title>
        <authorList>
            <consortium name="The Broad Institute Genomics Platform"/>
            <consortium name="The Broad Institute Genome Sequencing Center for Infectious Disease"/>
            <person name="Wu L."/>
            <person name="Ma J."/>
        </authorList>
    </citation>
    <scope>NUCLEOTIDE SEQUENCE [LARGE SCALE GENOMIC DNA]</scope>
    <source>
        <strain evidence="3">CECT 7649</strain>
    </source>
</reference>
<name>A0ABW2NZ50_9ACTN</name>
<sequence length="66" mass="6874">MGDPLGAQWRKSTYSGDTGNCVEVASNLPGCVAVRDSKIPTGSNLTFAPAEWSAFVTGLKTRALDG</sequence>
<dbReference type="EMBL" id="JBHTCG010000002">
    <property type="protein sequence ID" value="MFC7381531.1"/>
    <property type="molecule type" value="Genomic_DNA"/>
</dbReference>
<feature type="domain" description="DUF397" evidence="1">
    <location>
        <begin position="7"/>
        <end position="60"/>
    </location>
</feature>
<gene>
    <name evidence="2" type="ORF">ACFQSB_04875</name>
</gene>
<evidence type="ECO:0000259" key="1">
    <source>
        <dbReference type="Pfam" id="PF04149"/>
    </source>
</evidence>
<dbReference type="InterPro" id="IPR007278">
    <property type="entry name" value="DUF397"/>
</dbReference>
<evidence type="ECO:0000313" key="2">
    <source>
        <dbReference type="EMBL" id="MFC7381531.1"/>
    </source>
</evidence>
<dbReference type="RefSeq" id="WP_380824462.1">
    <property type="nucleotide sequence ID" value="NZ_JBHTCG010000002.1"/>
</dbReference>